<gene>
    <name evidence="10 13" type="primary">murG</name>
    <name evidence="13" type="ORF">ACFO0K_09240</name>
</gene>
<dbReference type="EMBL" id="JBHSEN010000002">
    <property type="protein sequence ID" value="MFC4429862.1"/>
    <property type="molecule type" value="Genomic_DNA"/>
</dbReference>
<dbReference type="Pfam" id="PF04101">
    <property type="entry name" value="Glyco_tran_28_C"/>
    <property type="match status" value="1"/>
</dbReference>
<dbReference type="RefSeq" id="WP_344227439.1">
    <property type="nucleotide sequence ID" value="NZ_BAAALH010000001.1"/>
</dbReference>
<dbReference type="Gene3D" id="3.40.50.2000">
    <property type="entry name" value="Glycogen Phosphorylase B"/>
    <property type="match status" value="2"/>
</dbReference>
<feature type="binding site" evidence="10">
    <location>
        <position position="142"/>
    </location>
    <ligand>
        <name>UDP-N-acetyl-alpha-D-glucosamine</name>
        <dbReference type="ChEBI" id="CHEBI:57705"/>
    </ligand>
</feature>
<dbReference type="InterPro" id="IPR006009">
    <property type="entry name" value="GlcNAc_MurG"/>
</dbReference>
<evidence type="ECO:0000256" key="10">
    <source>
        <dbReference type="HAMAP-Rule" id="MF_00033"/>
    </source>
</evidence>
<sequence>MTEPLRVVLAGGGTAGHVSPMLAIARALEAAHIAGAGVTLAGHAGSPGIHCTMVGTTSGLETRLVPGAGYELDTIERVPLPRRPTMDLVRLPVRLRRAVTQAGEILDRRRADVVVGVGGYVSTPVYLAAARRGVPLVIHEANVRAGLANKVGARKAAVVATAFPETVLPRALCVGMPMRREISTLDRDASRAPARRALGLDPELATVVVTGGSSGALNVNRTIAAALPDLSAAGLQVLHLTGRDKQVLNEDGTPVTAEGYHQREYLDGMEQAYAAADLIVARAGSGTVHELAAVGLPAVLVPLPIGNGEQALNARGLVAAGGALMVRDEAFTADWVRRELLPLAQDPARLAAMSAAAQAQGIRDADSTMARLVLRAAGVASSSSSSSSSNHPGDAS</sequence>
<dbReference type="Pfam" id="PF03033">
    <property type="entry name" value="Glyco_transf_28"/>
    <property type="match status" value="1"/>
</dbReference>
<comment type="function">
    <text evidence="10">Cell wall formation. Catalyzes the transfer of a GlcNAc subunit on undecaprenyl-pyrophosphoryl-MurNAc-pentapeptide (lipid intermediate I) to form undecaprenyl-pyrophosphoryl-MurNAc-(pentapeptide)GlcNAc (lipid intermediate II).</text>
</comment>
<keyword evidence="5 10" id="KW-0133">Cell shape</keyword>
<dbReference type="CDD" id="cd03785">
    <property type="entry name" value="GT28_MurG"/>
    <property type="match status" value="1"/>
</dbReference>
<comment type="caution">
    <text evidence="13">The sequence shown here is derived from an EMBL/GenBank/DDBJ whole genome shotgun (WGS) entry which is preliminary data.</text>
</comment>
<accession>A0ABV8XZ40</accession>
<evidence type="ECO:0000256" key="4">
    <source>
        <dbReference type="ARBA" id="ARBA00022679"/>
    </source>
</evidence>
<evidence type="ECO:0000256" key="2">
    <source>
        <dbReference type="ARBA" id="ARBA00022618"/>
    </source>
</evidence>
<keyword evidence="2 10" id="KW-0132">Cell division</keyword>
<evidence type="ECO:0000259" key="11">
    <source>
        <dbReference type="Pfam" id="PF03033"/>
    </source>
</evidence>
<evidence type="ECO:0000313" key="13">
    <source>
        <dbReference type="EMBL" id="MFC4429862.1"/>
    </source>
</evidence>
<keyword evidence="1 10" id="KW-1003">Cell membrane</keyword>
<feature type="binding site" evidence="10">
    <location>
        <position position="213"/>
    </location>
    <ligand>
        <name>UDP-N-acetyl-alpha-D-glucosamine</name>
        <dbReference type="ChEBI" id="CHEBI:57705"/>
    </ligand>
</feature>
<evidence type="ECO:0000256" key="8">
    <source>
        <dbReference type="ARBA" id="ARBA00023306"/>
    </source>
</evidence>
<keyword evidence="14" id="KW-1185">Reference proteome</keyword>
<protein>
    <recommendedName>
        <fullName evidence="10">UDP-N-acetylglucosamine--N-acetylmuramyl-(pentapeptide) pyrophosphoryl-undecaprenol N-acetylglucosamine transferase</fullName>
        <ecNumber evidence="10">2.4.1.227</ecNumber>
    </recommendedName>
    <alternativeName>
        <fullName evidence="10">Undecaprenyl-PP-MurNAc-pentapeptide-UDPGlcNAc GlcNAc transferase</fullName>
    </alternativeName>
</protein>
<dbReference type="EC" id="2.4.1.227" evidence="10"/>
<dbReference type="NCBIfam" id="TIGR01133">
    <property type="entry name" value="murG"/>
    <property type="match status" value="1"/>
</dbReference>
<dbReference type="InterPro" id="IPR007235">
    <property type="entry name" value="Glyco_trans_28_C"/>
</dbReference>
<reference evidence="14" key="1">
    <citation type="journal article" date="2019" name="Int. J. Syst. Evol. Microbiol.">
        <title>The Global Catalogue of Microorganisms (GCM) 10K type strain sequencing project: providing services to taxonomists for standard genome sequencing and annotation.</title>
        <authorList>
            <consortium name="The Broad Institute Genomics Platform"/>
            <consortium name="The Broad Institute Genome Sequencing Center for Infectious Disease"/>
            <person name="Wu L."/>
            <person name="Ma J."/>
        </authorList>
    </citation>
    <scope>NUCLEOTIDE SEQUENCE [LARGE SCALE GENOMIC DNA]</scope>
    <source>
        <strain evidence="14">CGMCC 1.12125</strain>
    </source>
</reference>
<evidence type="ECO:0000256" key="3">
    <source>
        <dbReference type="ARBA" id="ARBA00022676"/>
    </source>
</evidence>
<organism evidence="13 14">
    <name type="scientific">Citricoccus alkalitolerans</name>
    <dbReference type="NCBI Taxonomy" id="246603"/>
    <lineage>
        <taxon>Bacteria</taxon>
        <taxon>Bacillati</taxon>
        <taxon>Actinomycetota</taxon>
        <taxon>Actinomycetes</taxon>
        <taxon>Micrococcales</taxon>
        <taxon>Micrococcaceae</taxon>
        <taxon>Citricoccus</taxon>
    </lineage>
</organism>
<feature type="binding site" evidence="10">
    <location>
        <position position="179"/>
    </location>
    <ligand>
        <name>UDP-N-acetyl-alpha-D-glucosamine</name>
        <dbReference type="ChEBI" id="CHEBI:57705"/>
    </ligand>
</feature>
<evidence type="ECO:0000256" key="1">
    <source>
        <dbReference type="ARBA" id="ARBA00022475"/>
    </source>
</evidence>
<comment type="subcellular location">
    <subcellularLocation>
        <location evidence="10">Cell membrane</location>
        <topology evidence="10">Peripheral membrane protein</topology>
        <orientation evidence="10">Cytoplasmic side</orientation>
    </subcellularLocation>
</comment>
<feature type="binding site" evidence="10">
    <location>
        <begin position="14"/>
        <end position="16"/>
    </location>
    <ligand>
        <name>UDP-N-acetyl-alpha-D-glucosamine</name>
        <dbReference type="ChEBI" id="CHEBI:57705"/>
    </ligand>
</feature>
<dbReference type="InterPro" id="IPR004276">
    <property type="entry name" value="GlycoTrans_28_N"/>
</dbReference>
<evidence type="ECO:0000256" key="6">
    <source>
        <dbReference type="ARBA" id="ARBA00022984"/>
    </source>
</evidence>
<comment type="similarity">
    <text evidence="10">Belongs to the glycosyltransferase 28 family. MurG subfamily.</text>
</comment>
<comment type="catalytic activity">
    <reaction evidence="10">
        <text>di-trans,octa-cis-undecaprenyl diphospho-N-acetyl-alpha-D-muramoyl-L-alanyl-D-glutamyl-meso-2,6-diaminopimeloyl-D-alanyl-D-alanine + UDP-N-acetyl-alpha-D-glucosamine = di-trans,octa-cis-undecaprenyl diphospho-[N-acetyl-alpha-D-glucosaminyl-(1-&gt;4)]-N-acetyl-alpha-D-muramoyl-L-alanyl-D-glutamyl-meso-2,6-diaminopimeloyl-D-alanyl-D-alanine + UDP + H(+)</text>
        <dbReference type="Rhea" id="RHEA:31227"/>
        <dbReference type="ChEBI" id="CHEBI:15378"/>
        <dbReference type="ChEBI" id="CHEBI:57705"/>
        <dbReference type="ChEBI" id="CHEBI:58223"/>
        <dbReference type="ChEBI" id="CHEBI:61387"/>
        <dbReference type="ChEBI" id="CHEBI:61388"/>
        <dbReference type="EC" id="2.4.1.227"/>
    </reaction>
</comment>
<dbReference type="HAMAP" id="MF_00033">
    <property type="entry name" value="MurG"/>
    <property type="match status" value="1"/>
</dbReference>
<keyword evidence="3 10" id="KW-0328">Glycosyltransferase</keyword>
<feature type="binding site" evidence="10">
    <location>
        <position position="310"/>
    </location>
    <ligand>
        <name>UDP-N-acetyl-alpha-D-glucosamine</name>
        <dbReference type="ChEBI" id="CHEBI:57705"/>
    </ligand>
</feature>
<dbReference type="PANTHER" id="PTHR21015">
    <property type="entry name" value="UDP-N-ACETYLGLUCOSAMINE--N-ACETYLMURAMYL-(PENTAPEPTIDE) PYROPHOSPHORYL-UNDECAPRENOL N-ACETYLGLUCOSAMINE TRANSFERASE 1"/>
    <property type="match status" value="1"/>
</dbReference>
<comment type="pathway">
    <text evidence="10">Cell wall biogenesis; peptidoglycan biosynthesis.</text>
</comment>
<dbReference type="PANTHER" id="PTHR21015:SF22">
    <property type="entry name" value="GLYCOSYLTRANSFERASE"/>
    <property type="match status" value="1"/>
</dbReference>
<evidence type="ECO:0000259" key="12">
    <source>
        <dbReference type="Pfam" id="PF04101"/>
    </source>
</evidence>
<proteinExistence type="inferred from homology"/>
<dbReference type="SUPFAM" id="SSF53756">
    <property type="entry name" value="UDP-Glycosyltransferase/glycogen phosphorylase"/>
    <property type="match status" value="1"/>
</dbReference>
<evidence type="ECO:0000256" key="7">
    <source>
        <dbReference type="ARBA" id="ARBA00023136"/>
    </source>
</evidence>
<evidence type="ECO:0000313" key="14">
    <source>
        <dbReference type="Proteomes" id="UP001595965"/>
    </source>
</evidence>
<evidence type="ECO:0000256" key="9">
    <source>
        <dbReference type="ARBA" id="ARBA00023316"/>
    </source>
</evidence>
<feature type="domain" description="Glycosyltransferase family 28 N-terminal" evidence="11">
    <location>
        <begin position="7"/>
        <end position="160"/>
    </location>
</feature>
<keyword evidence="4 10" id="KW-0808">Transferase</keyword>
<feature type="domain" description="Glycosyl transferase family 28 C-terminal" evidence="12">
    <location>
        <begin position="206"/>
        <end position="367"/>
    </location>
</feature>
<dbReference type="GO" id="GO:0016757">
    <property type="term" value="F:glycosyltransferase activity"/>
    <property type="evidence" value="ECO:0007669"/>
    <property type="project" value="UniProtKB-KW"/>
</dbReference>
<name>A0ABV8XZ40_9MICC</name>
<keyword evidence="7 10" id="KW-0472">Membrane</keyword>
<keyword evidence="6 10" id="KW-0573">Peptidoglycan synthesis</keyword>
<evidence type="ECO:0000256" key="5">
    <source>
        <dbReference type="ARBA" id="ARBA00022960"/>
    </source>
</evidence>
<comment type="caution">
    <text evidence="10">Lacks conserved residue(s) required for the propagation of feature annotation.</text>
</comment>
<keyword evidence="9 10" id="KW-0961">Cell wall biogenesis/degradation</keyword>
<keyword evidence="8 10" id="KW-0131">Cell cycle</keyword>
<dbReference type="Proteomes" id="UP001595965">
    <property type="component" value="Unassembled WGS sequence"/>
</dbReference>